<organism evidence="3 4">
    <name type="scientific">Advenella kashmirensis W13003</name>
    <dbReference type="NCBI Taxonomy" id="1424334"/>
    <lineage>
        <taxon>Bacteria</taxon>
        <taxon>Pseudomonadati</taxon>
        <taxon>Pseudomonadota</taxon>
        <taxon>Betaproteobacteria</taxon>
        <taxon>Burkholderiales</taxon>
        <taxon>Alcaligenaceae</taxon>
    </lineage>
</organism>
<dbReference type="Gene3D" id="3.30.110.170">
    <property type="entry name" value="Protein of unknown function (DUF541), domain 1"/>
    <property type="match status" value="1"/>
</dbReference>
<dbReference type="RefSeq" id="WP_024003088.1">
    <property type="nucleotide sequence ID" value="NZ_KI650979.1"/>
</dbReference>
<dbReference type="STRING" id="1424334.W822_00075"/>
<evidence type="ECO:0000256" key="2">
    <source>
        <dbReference type="SAM" id="SignalP"/>
    </source>
</evidence>
<dbReference type="eggNOG" id="COG3471">
    <property type="taxonomic scope" value="Bacteria"/>
</dbReference>
<evidence type="ECO:0000256" key="1">
    <source>
        <dbReference type="SAM" id="MobiDB-lite"/>
    </source>
</evidence>
<evidence type="ECO:0008006" key="5">
    <source>
        <dbReference type="Google" id="ProtNLM"/>
    </source>
</evidence>
<feature type="signal peptide" evidence="2">
    <location>
        <begin position="1"/>
        <end position="43"/>
    </location>
</feature>
<dbReference type="PANTHER" id="PTHR34387:SF1">
    <property type="entry name" value="PERIPLASMIC IMMUNOGENIC PROTEIN"/>
    <property type="match status" value="1"/>
</dbReference>
<dbReference type="AlphaFoldDB" id="V8QZ79"/>
<evidence type="ECO:0000313" key="3">
    <source>
        <dbReference type="EMBL" id="ETF04615.1"/>
    </source>
</evidence>
<keyword evidence="2" id="KW-0732">Signal</keyword>
<dbReference type="Proteomes" id="UP000018733">
    <property type="component" value="Unassembled WGS sequence"/>
</dbReference>
<dbReference type="InterPro" id="IPR052022">
    <property type="entry name" value="26kDa_periplasmic_antigen"/>
</dbReference>
<feature type="region of interest" description="Disordered" evidence="1">
    <location>
        <begin position="124"/>
        <end position="152"/>
    </location>
</feature>
<proteinExistence type="predicted"/>
<name>V8QZ79_9BURK</name>
<dbReference type="OrthoDB" id="7062395at2"/>
<dbReference type="GO" id="GO:0006974">
    <property type="term" value="P:DNA damage response"/>
    <property type="evidence" value="ECO:0007669"/>
    <property type="project" value="TreeGrafter"/>
</dbReference>
<gene>
    <name evidence="3" type="ORF">W822_00075</name>
</gene>
<evidence type="ECO:0000313" key="4">
    <source>
        <dbReference type="Proteomes" id="UP000018733"/>
    </source>
</evidence>
<dbReference type="HOGENOM" id="CLU_086898_0_0_4"/>
<comment type="caution">
    <text evidence="3">The sequence shown here is derived from an EMBL/GenBank/DDBJ whole genome shotgun (WGS) entry which is preliminary data.</text>
</comment>
<accession>V8QZ79</accession>
<dbReference type="PATRIC" id="fig|1424334.3.peg.15"/>
<protein>
    <recommendedName>
        <fullName evidence="5">DUF541 domain-containing protein</fullName>
    </recommendedName>
</protein>
<dbReference type="PANTHER" id="PTHR34387">
    <property type="entry name" value="SLR1258 PROTEIN"/>
    <property type="match status" value="1"/>
</dbReference>
<dbReference type="InterPro" id="IPR007497">
    <property type="entry name" value="SIMPL/DUF541"/>
</dbReference>
<feature type="chain" id="PRO_5004773180" description="DUF541 domain-containing protein" evidence="2">
    <location>
        <begin position="44"/>
        <end position="279"/>
    </location>
</feature>
<dbReference type="EMBL" id="AYXT01000001">
    <property type="protein sequence ID" value="ETF04615.1"/>
    <property type="molecule type" value="Genomic_DNA"/>
</dbReference>
<dbReference type="Pfam" id="PF04402">
    <property type="entry name" value="SIMPL"/>
    <property type="match status" value="1"/>
</dbReference>
<keyword evidence="4" id="KW-1185">Reference proteome</keyword>
<reference evidence="3 4" key="1">
    <citation type="journal article" date="2014" name="Genome Announc.">
        <title>Draft Genome Sequence of Advenella kashmirensis Strain W13003, a Polycyclic Aromatic Hydrocarbon-Degrading Bacterium.</title>
        <authorList>
            <person name="Wang X."/>
            <person name="Jin D."/>
            <person name="Zhou L."/>
            <person name="Wu L."/>
            <person name="An W."/>
            <person name="Zhao L."/>
        </authorList>
    </citation>
    <scope>NUCLEOTIDE SEQUENCE [LARGE SCALE GENOMIC DNA]</scope>
    <source>
        <strain evidence="3 4">W13003</strain>
    </source>
</reference>
<dbReference type="Gene3D" id="3.30.70.2970">
    <property type="entry name" value="Protein of unknown function (DUF541), domain 2"/>
    <property type="match status" value="1"/>
</dbReference>
<sequence>MQPHSQRVFPKAVPSPKTVLSRATFIAMLALGAAVLPATTALAQDGKGHHREQAAKEPTLALNASASETVAQDTVTLTLNKEVRGDNQVELSRSVNETMNKVRDKAKADTELEVKTGSYQVWFERDNNPPVKPVANAGKAGDAQQGKDEEAGGTWVARGELLITSKNMEKASQFAADVDEDMALDGIRFSLSREARETIEKRLLTATTKAFKTRAQDAVTALEFGGYRIKSLRLGNAGQPESYQPRMMAMSAAKAGPAIEAGKETVTLSMEGVIFLLPK</sequence>